<feature type="transmembrane region" description="Helical" evidence="1">
    <location>
        <begin position="96"/>
        <end position="116"/>
    </location>
</feature>
<dbReference type="InterPro" id="IPR036259">
    <property type="entry name" value="MFS_trans_sf"/>
</dbReference>
<dbReference type="GO" id="GO:0005886">
    <property type="term" value="C:plasma membrane"/>
    <property type="evidence" value="ECO:0007669"/>
    <property type="project" value="TreeGrafter"/>
</dbReference>
<accession>A0A1S8YD53</accession>
<name>A0A1S8YD53_9GAMM</name>
<dbReference type="PANTHER" id="PTHR23537:SF1">
    <property type="entry name" value="SUGAR TRANSPORTER"/>
    <property type="match status" value="1"/>
</dbReference>
<dbReference type="RefSeq" id="WP_078004647.1">
    <property type="nucleotide sequence ID" value="NZ_MRUL01000022.1"/>
</dbReference>
<dbReference type="Proteomes" id="UP000190667">
    <property type="component" value="Unassembled WGS sequence"/>
</dbReference>
<feature type="transmembrane region" description="Helical" evidence="1">
    <location>
        <begin position="238"/>
        <end position="255"/>
    </location>
</feature>
<feature type="transmembrane region" description="Helical" evidence="1">
    <location>
        <begin position="128"/>
        <end position="152"/>
    </location>
</feature>
<keyword evidence="1" id="KW-1133">Transmembrane helix</keyword>
<proteinExistence type="predicted"/>
<evidence type="ECO:0000313" key="3">
    <source>
        <dbReference type="Proteomes" id="UP000190667"/>
    </source>
</evidence>
<keyword evidence="3" id="KW-1185">Reference proteome</keyword>
<dbReference type="Pfam" id="PF06779">
    <property type="entry name" value="MFS_4"/>
    <property type="match status" value="1"/>
</dbReference>
<keyword evidence="1" id="KW-0472">Membrane</keyword>
<dbReference type="EMBL" id="MRUL01000022">
    <property type="protein sequence ID" value="OON37049.1"/>
    <property type="molecule type" value="Genomic_DNA"/>
</dbReference>
<feature type="transmembrane region" description="Helical" evidence="1">
    <location>
        <begin position="323"/>
        <end position="348"/>
    </location>
</feature>
<sequence length="378" mass="40242">MALRVAISAFLTLVVAMGIGRFAFTPQVPLMINQHQLTLTSAALVAALNYLGYLCGSWNAMRATRWVEGRLKAGLWGAVLLTLLSALAGGPLLHSLIRFVIGWASGWAMVLVAAWSNEQLIKARRPGLSAAVFAGPGTGIFLSGILAVLLHHWQVNAGWAWCAYGILALLLALSISHNLPGKGELHRPESAPAPLKLTPELKRLVWSYSLAGFGYILPATFLSQMAASRFPHSLFAQYVWPVFGGAAVLGIVLGIITRHLSTTNRRLALALWAQALGVFCPEILSGIDGLILGAVLVGGGFLCVVQLSLQVGRELAPLHTRYLAGLLTTGYAVGQLVGPMLSALSTLLTHRLEPALYVAGVTLIVAGMLVWPARRDGK</sequence>
<evidence type="ECO:0000256" key="1">
    <source>
        <dbReference type="SAM" id="Phobius"/>
    </source>
</evidence>
<dbReference type="SUPFAM" id="SSF103473">
    <property type="entry name" value="MFS general substrate transporter"/>
    <property type="match status" value="1"/>
</dbReference>
<organism evidence="2 3">
    <name type="scientific">Izhakiella australiensis</name>
    <dbReference type="NCBI Taxonomy" id="1926881"/>
    <lineage>
        <taxon>Bacteria</taxon>
        <taxon>Pseudomonadati</taxon>
        <taxon>Pseudomonadota</taxon>
        <taxon>Gammaproteobacteria</taxon>
        <taxon>Enterobacterales</taxon>
        <taxon>Erwiniaceae</taxon>
        <taxon>Izhakiella</taxon>
    </lineage>
</organism>
<feature type="transmembrane region" description="Helical" evidence="1">
    <location>
        <begin position="267"/>
        <end position="284"/>
    </location>
</feature>
<dbReference type="AlphaFoldDB" id="A0A1S8YD53"/>
<keyword evidence="1" id="KW-0812">Transmembrane</keyword>
<dbReference type="InterPro" id="IPR010645">
    <property type="entry name" value="MFS_4"/>
</dbReference>
<dbReference type="Gene3D" id="1.20.1250.20">
    <property type="entry name" value="MFS general substrate transporter like domains"/>
    <property type="match status" value="1"/>
</dbReference>
<feature type="transmembrane region" description="Helical" evidence="1">
    <location>
        <begin position="39"/>
        <end position="61"/>
    </location>
</feature>
<comment type="caution">
    <text evidence="2">The sequence shown here is derived from an EMBL/GenBank/DDBJ whole genome shotgun (WGS) entry which is preliminary data.</text>
</comment>
<feature type="transmembrane region" description="Helical" evidence="1">
    <location>
        <begin position="158"/>
        <end position="179"/>
    </location>
</feature>
<feature type="transmembrane region" description="Helical" evidence="1">
    <location>
        <begin position="73"/>
        <end position="90"/>
    </location>
</feature>
<dbReference type="PANTHER" id="PTHR23537">
    <property type="match status" value="1"/>
</dbReference>
<gene>
    <name evidence="2" type="ORF">BTJ39_20840</name>
</gene>
<reference evidence="2 3" key="1">
    <citation type="submission" date="2016-12" db="EMBL/GenBank/DDBJ databases">
        <title>Izhakiella australiana sp. nov. of genus Izhakiella isolated from Australian desert.</title>
        <authorList>
            <person name="Ji M."/>
        </authorList>
    </citation>
    <scope>NUCLEOTIDE SEQUENCE [LARGE SCALE GENOMIC DNA]</scope>
    <source>
        <strain evidence="2 3">D4N98</strain>
    </source>
</reference>
<dbReference type="OrthoDB" id="9797953at2"/>
<protein>
    <submittedName>
        <fullName evidence="2">MFS transporter</fullName>
    </submittedName>
</protein>
<dbReference type="STRING" id="1926881.BTJ39_20840"/>
<feature type="transmembrane region" description="Helical" evidence="1">
    <location>
        <begin position="354"/>
        <end position="373"/>
    </location>
</feature>
<feature type="transmembrane region" description="Helical" evidence="1">
    <location>
        <begin position="290"/>
        <end position="311"/>
    </location>
</feature>
<evidence type="ECO:0000313" key="2">
    <source>
        <dbReference type="EMBL" id="OON37049.1"/>
    </source>
</evidence>
<feature type="transmembrane region" description="Helical" evidence="1">
    <location>
        <begin position="205"/>
        <end position="226"/>
    </location>
</feature>